<gene>
    <name evidence="2" type="ordered locus">CLI_1302</name>
</gene>
<dbReference type="EMBL" id="CP000728">
    <property type="protein sequence ID" value="ABS40032.1"/>
    <property type="molecule type" value="Genomic_DNA"/>
</dbReference>
<dbReference type="HOGENOM" id="CLU_3307202_0_0_9"/>
<feature type="transmembrane region" description="Helical" evidence="1">
    <location>
        <begin position="14"/>
        <end position="33"/>
    </location>
</feature>
<evidence type="ECO:0000256" key="1">
    <source>
        <dbReference type="SAM" id="Phobius"/>
    </source>
</evidence>
<proteinExistence type="predicted"/>
<accession>A7GCQ7</accession>
<sequence>MYTVSFLLEYNKMYLVNIFVINFNLIYFLNFCVNIKVGHQKG</sequence>
<evidence type="ECO:0000313" key="3">
    <source>
        <dbReference type="Proteomes" id="UP000002410"/>
    </source>
</evidence>
<name>A7GCQ7_CLOBL</name>
<evidence type="ECO:0000313" key="2">
    <source>
        <dbReference type="EMBL" id="ABS40032.1"/>
    </source>
</evidence>
<dbReference type="AlphaFoldDB" id="A7GCQ7"/>
<keyword evidence="1" id="KW-0472">Membrane</keyword>
<organism evidence="2 3">
    <name type="scientific">Clostridium botulinum (strain Langeland / NCTC 10281 / Type F)</name>
    <dbReference type="NCBI Taxonomy" id="441772"/>
    <lineage>
        <taxon>Bacteria</taxon>
        <taxon>Bacillati</taxon>
        <taxon>Bacillota</taxon>
        <taxon>Clostridia</taxon>
        <taxon>Eubacteriales</taxon>
        <taxon>Clostridiaceae</taxon>
        <taxon>Clostridium</taxon>
    </lineage>
</organism>
<keyword evidence="1" id="KW-0812">Transmembrane</keyword>
<dbReference type="Proteomes" id="UP000002410">
    <property type="component" value="Chromosome"/>
</dbReference>
<protein>
    <submittedName>
        <fullName evidence="2">Uncharacterized protein</fullName>
    </submittedName>
</protein>
<dbReference type="KEGG" id="cbf:CLI_1302"/>
<reference evidence="3" key="1">
    <citation type="submission" date="2007-06" db="EMBL/GenBank/DDBJ databases">
        <authorList>
            <person name="Brinkac L.M."/>
            <person name="Daugherty S."/>
            <person name="Dodson R.J."/>
            <person name="Madupu R."/>
            <person name="Brown J.L."/>
            <person name="Bruce D."/>
            <person name="Detter C."/>
            <person name="Munk C."/>
            <person name="Smith L.A."/>
            <person name="Smith T.J."/>
            <person name="White O."/>
            <person name="Brettin T.S."/>
        </authorList>
    </citation>
    <scope>NUCLEOTIDE SEQUENCE [LARGE SCALE GENOMIC DNA]</scope>
    <source>
        <strain evidence="3">Langeland / NCTC 10281 / Type F</strain>
    </source>
</reference>
<keyword evidence="1" id="KW-1133">Transmembrane helix</keyword>